<dbReference type="PANTHER" id="PTHR35901">
    <property type="entry name" value="RIBONUCLEASE VAPC3"/>
    <property type="match status" value="1"/>
</dbReference>
<evidence type="ECO:0000313" key="4">
    <source>
        <dbReference type="Proteomes" id="UP000095185"/>
    </source>
</evidence>
<name>A0A1D8D1J2_CHLLM</name>
<dbReference type="InterPro" id="IPR029060">
    <property type="entry name" value="PIN-like_dom_sf"/>
</dbReference>
<evidence type="ECO:0000259" key="2">
    <source>
        <dbReference type="Pfam" id="PF01850"/>
    </source>
</evidence>
<dbReference type="InterPro" id="IPR051619">
    <property type="entry name" value="TypeII_TA_RNase_PINc/VapC"/>
</dbReference>
<dbReference type="Pfam" id="PF01850">
    <property type="entry name" value="PIN"/>
    <property type="match status" value="1"/>
</dbReference>
<keyword evidence="4" id="KW-1185">Reference proteome</keyword>
<protein>
    <submittedName>
        <fullName evidence="3">Twitching motility protein PilT</fullName>
    </submittedName>
</protein>
<dbReference type="PANTHER" id="PTHR35901:SF1">
    <property type="entry name" value="EXONUCLEASE VAPC9"/>
    <property type="match status" value="1"/>
</dbReference>
<dbReference type="Gene3D" id="3.40.50.1010">
    <property type="entry name" value="5'-nuclease"/>
    <property type="match status" value="1"/>
</dbReference>
<sequence>MMIVIDTSAIIAVLINESHKQQLLKLTDGETLIAPLSLHWEIGNALSAMLKRNRMTHEQAQLAVDSYECIPIRFVEISLSHAVEIAAQQKIYAYDAYMLACALKYRTPLLTLDQGLEQTARHLGINILEVN</sequence>
<evidence type="ECO:0000313" key="3">
    <source>
        <dbReference type="EMBL" id="AOS85012.1"/>
    </source>
</evidence>
<dbReference type="OrthoDB" id="370171at2"/>
<dbReference type="Proteomes" id="UP000095185">
    <property type="component" value="Chromosome"/>
</dbReference>
<proteinExistence type="predicted"/>
<dbReference type="InterPro" id="IPR002716">
    <property type="entry name" value="PIN_dom"/>
</dbReference>
<dbReference type="STRING" id="274537.BIU88_04900"/>
<dbReference type="AlphaFoldDB" id="A0A1D8D1J2"/>
<dbReference type="SUPFAM" id="SSF88723">
    <property type="entry name" value="PIN domain-like"/>
    <property type="match status" value="1"/>
</dbReference>
<keyword evidence="1" id="KW-0460">Magnesium</keyword>
<dbReference type="InterPro" id="IPR044153">
    <property type="entry name" value="PIN_Pae0151-like"/>
</dbReference>
<evidence type="ECO:0000256" key="1">
    <source>
        <dbReference type="ARBA" id="ARBA00022842"/>
    </source>
</evidence>
<dbReference type="KEGG" id="clz:BIU88_04900"/>
<feature type="domain" description="PIN" evidence="2">
    <location>
        <begin position="3"/>
        <end position="121"/>
    </location>
</feature>
<gene>
    <name evidence="3" type="ORF">BIU88_04900</name>
</gene>
<dbReference type="EMBL" id="CP017305">
    <property type="protein sequence ID" value="AOS85012.1"/>
    <property type="molecule type" value="Genomic_DNA"/>
</dbReference>
<reference evidence="3" key="1">
    <citation type="submission" date="2016-09" db="EMBL/GenBank/DDBJ databases">
        <title>Genome sequence of Chlorobaculum limnaeum.</title>
        <authorList>
            <person name="Liu Z."/>
            <person name="Tank M."/>
            <person name="Bryant D.A."/>
        </authorList>
    </citation>
    <scope>NUCLEOTIDE SEQUENCE [LARGE SCALE GENOMIC DNA]</scope>
    <source>
        <strain evidence="3">DSM 1677</strain>
    </source>
</reference>
<accession>A0A1D8D1J2</accession>
<dbReference type="CDD" id="cd09873">
    <property type="entry name" value="PIN_Pae0151-like"/>
    <property type="match status" value="1"/>
</dbReference>
<organism evidence="3 4">
    <name type="scientific">Chlorobaculum limnaeum</name>
    <dbReference type="NCBI Taxonomy" id="274537"/>
    <lineage>
        <taxon>Bacteria</taxon>
        <taxon>Pseudomonadati</taxon>
        <taxon>Chlorobiota</taxon>
        <taxon>Chlorobiia</taxon>
        <taxon>Chlorobiales</taxon>
        <taxon>Chlorobiaceae</taxon>
        <taxon>Chlorobaculum</taxon>
    </lineage>
</organism>